<dbReference type="InterPro" id="IPR053735">
    <property type="entry name" value="Type_III_TA_endoRNase"/>
</dbReference>
<dbReference type="InterPro" id="IPR025911">
    <property type="entry name" value="ToxN/AbiQ_toxin"/>
</dbReference>
<comment type="caution">
    <text evidence="1">The sequence shown here is derived from an EMBL/GenBank/DDBJ whole genome shotgun (WGS) entry which is preliminary data.</text>
</comment>
<proteinExistence type="predicted"/>
<name>A0ABX2T0D3_9BACL</name>
<reference evidence="1 2" key="1">
    <citation type="submission" date="2020-07" db="EMBL/GenBank/DDBJ databases">
        <title>MOT database genomes.</title>
        <authorList>
            <person name="Joseph S."/>
            <person name="Aduse-Opoku J."/>
            <person name="Hashim A."/>
            <person name="Wade W."/>
            <person name="Curtis M."/>
        </authorList>
    </citation>
    <scope>NUCLEOTIDE SEQUENCE [LARGE SCALE GENOMIC DNA]</scope>
    <source>
        <strain evidence="1 2">CIP 106318</strain>
    </source>
</reference>
<dbReference type="Pfam" id="PF13958">
    <property type="entry name" value="ToxN_toxin"/>
    <property type="match status" value="1"/>
</dbReference>
<dbReference type="EMBL" id="JACBYF010000002">
    <property type="protein sequence ID" value="NYS46884.1"/>
    <property type="molecule type" value="Genomic_DNA"/>
</dbReference>
<dbReference type="Gene3D" id="3.10.129.130">
    <property type="match status" value="1"/>
</dbReference>
<organism evidence="1 2">
    <name type="scientific">Gemelliphila palaticanis</name>
    <dbReference type="NCBI Taxonomy" id="81950"/>
    <lineage>
        <taxon>Bacteria</taxon>
        <taxon>Bacillati</taxon>
        <taxon>Bacillota</taxon>
        <taxon>Bacilli</taxon>
        <taxon>Bacillales</taxon>
        <taxon>Gemellaceae</taxon>
        <taxon>Gemelliphila</taxon>
    </lineage>
</organism>
<accession>A0ABX2T0D3</accession>
<gene>
    <name evidence="1" type="ORF">HZY85_01570</name>
</gene>
<keyword evidence="2" id="KW-1185">Reference proteome</keyword>
<dbReference type="RefSeq" id="WP_179940164.1">
    <property type="nucleotide sequence ID" value="NZ_JACBYF010000002.1"/>
</dbReference>
<protein>
    <submittedName>
        <fullName evidence="1">Type III toxin-antitoxin system ToxN/AbiQ family toxin</fullName>
    </submittedName>
</protein>
<evidence type="ECO:0000313" key="1">
    <source>
        <dbReference type="EMBL" id="NYS46884.1"/>
    </source>
</evidence>
<dbReference type="Proteomes" id="UP000531840">
    <property type="component" value="Unassembled WGS sequence"/>
</dbReference>
<sequence>MKFLNNEVVFYEIDYNYMKYLYEVDSKVYFHEKYKQDTKPYVGVIRTINDVNYFIPLASAKQKHSEYNLKTKDYILIYDIVDANNIKSNAIYKEKKDDMSKRYHILSILDMRKMVPVPSGMFRKINFSSFPMNYQFLFYKEHNFCKSNQDLILERTNDLYNKTQDKGTALSKFHCDYILLEKAMYKYNNKTSTLK</sequence>
<evidence type="ECO:0000313" key="2">
    <source>
        <dbReference type="Proteomes" id="UP000531840"/>
    </source>
</evidence>